<evidence type="ECO:0000313" key="2">
    <source>
        <dbReference type="EMBL" id="WPA99475.1"/>
    </source>
</evidence>
<dbReference type="InterPro" id="IPR029063">
    <property type="entry name" value="SAM-dependent_MTases_sf"/>
</dbReference>
<gene>
    <name evidence="1" type="ORF">CB0940_02345</name>
    <name evidence="2" type="ORF">RHO25_004092</name>
</gene>
<evidence type="ECO:0000313" key="1">
    <source>
        <dbReference type="EMBL" id="PIA98749.1"/>
    </source>
</evidence>
<name>A0A2G5I1U6_CERBT</name>
<organism evidence="1 3">
    <name type="scientific">Cercospora beticola</name>
    <name type="common">Sugarbeet leaf spot fungus</name>
    <dbReference type="NCBI Taxonomy" id="122368"/>
    <lineage>
        <taxon>Eukaryota</taxon>
        <taxon>Fungi</taxon>
        <taxon>Dikarya</taxon>
        <taxon>Ascomycota</taxon>
        <taxon>Pezizomycotina</taxon>
        <taxon>Dothideomycetes</taxon>
        <taxon>Dothideomycetidae</taxon>
        <taxon>Mycosphaerellales</taxon>
        <taxon>Mycosphaerellaceae</taxon>
        <taxon>Cercospora</taxon>
    </lineage>
</organism>
<dbReference type="Proteomes" id="UP001302367">
    <property type="component" value="Chromosome 3"/>
</dbReference>
<keyword evidence="4" id="KW-1185">Reference proteome</keyword>
<dbReference type="OrthoDB" id="2410195at2759"/>
<evidence type="ECO:0000313" key="3">
    <source>
        <dbReference type="Proteomes" id="UP000230605"/>
    </source>
</evidence>
<accession>A0A2G5I1U6</accession>
<dbReference type="InterPro" id="IPR036390">
    <property type="entry name" value="WH_DNA-bd_sf"/>
</dbReference>
<dbReference type="EMBL" id="LKMD01000101">
    <property type="protein sequence ID" value="PIA98749.1"/>
    <property type="molecule type" value="Genomic_DNA"/>
</dbReference>
<dbReference type="SUPFAM" id="SSF46785">
    <property type="entry name" value="Winged helix' DNA-binding domain"/>
    <property type="match status" value="1"/>
</dbReference>
<dbReference type="Gene3D" id="3.40.50.150">
    <property type="entry name" value="Vaccinia Virus protein VP39"/>
    <property type="match status" value="1"/>
</dbReference>
<dbReference type="Proteomes" id="UP000230605">
    <property type="component" value="Chromosome 3"/>
</dbReference>
<evidence type="ECO:0000313" key="4">
    <source>
        <dbReference type="Proteomes" id="UP001302367"/>
    </source>
</evidence>
<sequence>MTDPPEAFLWEMVKQAQLLACLKWLSEFEILAIVPAHGQVSYQDAADLADVPFQQLSRIVRFTAASGFLREIEPGAFAHSKLSTQFADKSSLLDGISFICDTVFPTALRMADATRHNAEQKQPQLSSFQLDSQHSRSLSAACEEGSRLRRELEAFQNIQDDLVDGGTAAVLLSLDWAKLRGATVVEVGAKSITTAYALAEKASELQVVIQLQETAARQHPTSNGMTATPQTVNARVQVRERSRGAPQPVQDAAVYVLHLPGTSLTASSSSLREQILRELRAHFNVLRVNRSATLILVARLLPGAGQHFEQDPAAAALVQDLLLMQMTNEREWDLEMLTELLDEVSDASGRMVITHNHSSREKHSAAVVEVQLRPRSANEARVL</sequence>
<dbReference type="AlphaFoldDB" id="A0A2G5I1U6"/>
<dbReference type="Gene3D" id="1.10.10.10">
    <property type="entry name" value="Winged helix-like DNA-binding domain superfamily/Winged helix DNA-binding domain"/>
    <property type="match status" value="1"/>
</dbReference>
<evidence type="ECO:0008006" key="5">
    <source>
        <dbReference type="Google" id="ProtNLM"/>
    </source>
</evidence>
<reference evidence="2 4" key="2">
    <citation type="submission" date="2023-09" db="EMBL/GenBank/DDBJ databases">
        <title>Complete-Gapless Cercospora beticola genome.</title>
        <authorList>
            <person name="Wyatt N.A."/>
            <person name="Spanner R.E."/>
            <person name="Bolton M.D."/>
        </authorList>
    </citation>
    <scope>NUCLEOTIDE SEQUENCE [LARGE SCALE GENOMIC DNA]</scope>
    <source>
        <strain evidence="2">Cb09-40</strain>
    </source>
</reference>
<dbReference type="PANTHER" id="PTHR43712:SF15">
    <property type="entry name" value="MONODICTYPHENONE CLUSTER TRANSCRIPTIONAL COACTIVATOR MDPA"/>
    <property type="match status" value="1"/>
</dbReference>
<dbReference type="EMBL" id="CP134186">
    <property type="protein sequence ID" value="WPA99475.1"/>
    <property type="molecule type" value="Genomic_DNA"/>
</dbReference>
<proteinExistence type="predicted"/>
<protein>
    <recommendedName>
        <fullName evidence="5">O-methyltransferase domain-containing protein</fullName>
    </recommendedName>
</protein>
<reference evidence="1 3" key="1">
    <citation type="submission" date="2015-10" db="EMBL/GenBank/DDBJ databases">
        <title>The cercosporin biosynthetic gene cluster was horizontally transferred to several fungal lineages and shown to be expanded in Cercospora beticola based on microsynteny with recipient genomes.</title>
        <authorList>
            <person name="De Jonge R."/>
            <person name="Ebert M.K."/>
            <person name="Suttle J.C."/>
            <person name="Jurick Ii W.M."/>
            <person name="Secor G.A."/>
            <person name="Thomma B.P."/>
            <person name="Van De Peer Y."/>
            <person name="Bolton M.D."/>
        </authorList>
    </citation>
    <scope>NUCLEOTIDE SEQUENCE [LARGE SCALE GENOMIC DNA]</scope>
    <source>
        <strain evidence="1 3">09-40</strain>
    </source>
</reference>
<dbReference type="InterPro" id="IPR036388">
    <property type="entry name" value="WH-like_DNA-bd_sf"/>
</dbReference>
<dbReference type="PANTHER" id="PTHR43712">
    <property type="entry name" value="PUTATIVE (AFU_ORTHOLOGUE AFUA_4G14580)-RELATED"/>
    <property type="match status" value="1"/>
</dbReference>